<comment type="similarity">
    <text evidence="5">Belongs to the CFAP91 family.</text>
</comment>
<evidence type="ECO:0000256" key="5">
    <source>
        <dbReference type="ARBA" id="ARBA00029468"/>
    </source>
</evidence>
<sequence>MCIHKVDKLILSPSQCKLQPAGFEFFDPKKQVNVINLQLNDNQIKANGDCQMLMLPQRRNVKSRTRATQTLFRESSAQTLPYLPGVSNHSEELENLEIFKLPTILAGDGPPGLYEVEVLERARKRWSFAKALKENFRKQLQESKEQAKLQKHEHILEAFEWEHWIEREEYIQECQMLRLELLIRMFDRREREMQTASQARIQKSCEVIEAKRKAALKKNEIEYNRALRRLESKHNKQPRVWRKEHITQELGDPSSEFYAPKMRYGANPSRRHFTASKKGFNMRMDDLEKRAIKMDAKNLKCPFAKLREWSKPKEVLQEVEQNFCSETNLKKLYESLRNLRESSRIQKYTPLCLKAKPPVQAIKETVEKSIKQTEENSQQALLIHIPKDSDSITSASSIATDTKFSWKEMEHIESMEILRRQKQTERRHMEMVQKEMRSEELENLINSYEGNTIGWLMRFLSEEMCRLKEQRKLHFFTMLAKRERWRREAAEAGLRQKENYMREEYEKLYEECEQINKETTDKFLESILEVDIKDYAEQKADQQITAISREMDKEIAGWLESLKEVQNPMNYHALRHALKDIVMPDVEKIMYRLERDDCIDYIINDVLLCNVYRSIESYDVSFGIANEFVDRLIDNDLYLNSPDCSSDCECTDYCCCSRSQQEAAAIIRKVIRYAVPGRRWRTEDERIAFENVRDLLDDIFEQVIPKSSIISLDMPKPCSFQQHQAHTNLVCSENDMIIEDLSDDKISLECCQEVKIKRLCSLRKSMSAEVTKCLKSGERLLLVDPDQLSADRSLLHMDELIEPEPQPEPRKVHTVPSTHFISSDLKFNKTPIFAQTSSEELLERMQLEQEDVCEEEVIGESSALSYEVYEEQSESLEEMEDFEEMKIEEKEIVMEEELKEPLEPTDITLITPTVSFIEEPEKKIIEVESIQEETVESVAPSGVRFMKEPEEKIIEEEPIQEDDAGGVIEVAFSYDPTVKYSVPVPSTYDNTPNEETFTNSGSDYEDK</sequence>
<feature type="domain" description="CFAP91" evidence="9">
    <location>
        <begin position="68"/>
        <end position="229"/>
    </location>
</feature>
<evidence type="ECO:0000313" key="10">
    <source>
        <dbReference type="EMBL" id="KNC27089.1"/>
    </source>
</evidence>
<protein>
    <recommendedName>
        <fullName evidence="6">Cilia- and flagella-associated protein 91</fullName>
    </recommendedName>
</protein>
<keyword evidence="4" id="KW-0966">Cell projection</keyword>
<comment type="caution">
    <text evidence="10">The sequence shown here is derived from an EMBL/GenBank/DDBJ whole genome shotgun (WGS) entry which is preliminary data.</text>
</comment>
<accession>A0A0L0C6L8</accession>
<evidence type="ECO:0000256" key="4">
    <source>
        <dbReference type="ARBA" id="ARBA00023273"/>
    </source>
</evidence>
<dbReference type="EMBL" id="JRES01000934">
    <property type="protein sequence ID" value="KNC27089.1"/>
    <property type="molecule type" value="Genomic_DNA"/>
</dbReference>
<dbReference type="PANTHER" id="PTHR22455">
    <property type="entry name" value="CILIA- AND FLAGELLA-ASSOCIATED PROTEIN 91"/>
    <property type="match status" value="1"/>
</dbReference>
<keyword evidence="7" id="KW-0175">Coiled coil</keyword>
<evidence type="ECO:0000259" key="9">
    <source>
        <dbReference type="Pfam" id="PF14738"/>
    </source>
</evidence>
<dbReference type="Pfam" id="PF14738">
    <property type="entry name" value="CFAP91"/>
    <property type="match status" value="1"/>
</dbReference>
<dbReference type="InterPro" id="IPR032840">
    <property type="entry name" value="CFAP91_dom"/>
</dbReference>
<evidence type="ECO:0000256" key="3">
    <source>
        <dbReference type="ARBA" id="ARBA00023212"/>
    </source>
</evidence>
<dbReference type="GO" id="GO:0005930">
    <property type="term" value="C:axoneme"/>
    <property type="evidence" value="ECO:0007669"/>
    <property type="project" value="UniProtKB-SubCell"/>
</dbReference>
<feature type="region of interest" description="Disordered" evidence="8">
    <location>
        <begin position="983"/>
        <end position="1007"/>
    </location>
</feature>
<evidence type="ECO:0000256" key="8">
    <source>
        <dbReference type="SAM" id="MobiDB-lite"/>
    </source>
</evidence>
<evidence type="ECO:0000256" key="1">
    <source>
        <dbReference type="ARBA" id="ARBA00004430"/>
    </source>
</evidence>
<reference evidence="10 11" key="1">
    <citation type="journal article" date="2015" name="Nat. Commun.">
        <title>Lucilia cuprina genome unlocks parasitic fly biology to underpin future interventions.</title>
        <authorList>
            <person name="Anstead C.A."/>
            <person name="Korhonen P.K."/>
            <person name="Young N.D."/>
            <person name="Hall R.S."/>
            <person name="Jex A.R."/>
            <person name="Murali S.C."/>
            <person name="Hughes D.S."/>
            <person name="Lee S.F."/>
            <person name="Perry T."/>
            <person name="Stroehlein A.J."/>
            <person name="Ansell B.R."/>
            <person name="Breugelmans B."/>
            <person name="Hofmann A."/>
            <person name="Qu J."/>
            <person name="Dugan S."/>
            <person name="Lee S.L."/>
            <person name="Chao H."/>
            <person name="Dinh H."/>
            <person name="Han Y."/>
            <person name="Doddapaneni H.V."/>
            <person name="Worley K.C."/>
            <person name="Muzny D.M."/>
            <person name="Ioannidis P."/>
            <person name="Waterhouse R.M."/>
            <person name="Zdobnov E.M."/>
            <person name="James P.J."/>
            <person name="Bagnall N.H."/>
            <person name="Kotze A.C."/>
            <person name="Gibbs R.A."/>
            <person name="Richards S."/>
            <person name="Batterham P."/>
            <person name="Gasser R.B."/>
        </authorList>
    </citation>
    <scope>NUCLEOTIDE SEQUENCE [LARGE SCALE GENOMIC DNA]</scope>
    <source>
        <strain evidence="10 11">LS</strain>
        <tissue evidence="10">Full body</tissue>
    </source>
</reference>
<keyword evidence="2" id="KW-0963">Cytoplasm</keyword>
<dbReference type="InterPro" id="IPR026720">
    <property type="entry name" value="CFAP91"/>
</dbReference>
<dbReference type="STRING" id="7375.A0A0L0C6L8"/>
<dbReference type="AlphaFoldDB" id="A0A0L0C6L8"/>
<evidence type="ECO:0000256" key="2">
    <source>
        <dbReference type="ARBA" id="ARBA00022490"/>
    </source>
</evidence>
<evidence type="ECO:0000256" key="7">
    <source>
        <dbReference type="SAM" id="Coils"/>
    </source>
</evidence>
<proteinExistence type="inferred from homology"/>
<gene>
    <name evidence="10" type="ORF">FF38_00900</name>
</gene>
<feature type="compositionally biased region" description="Polar residues" evidence="8">
    <location>
        <begin position="987"/>
        <end position="1007"/>
    </location>
</feature>
<name>A0A0L0C6L8_LUCCU</name>
<feature type="coiled-coil region" evidence="7">
    <location>
        <begin position="415"/>
        <end position="451"/>
    </location>
</feature>
<evidence type="ECO:0000256" key="6">
    <source>
        <dbReference type="ARBA" id="ARBA00029555"/>
    </source>
</evidence>
<organism evidence="10 11">
    <name type="scientific">Lucilia cuprina</name>
    <name type="common">Green bottle fly</name>
    <name type="synonym">Australian sheep blowfly</name>
    <dbReference type="NCBI Taxonomy" id="7375"/>
    <lineage>
        <taxon>Eukaryota</taxon>
        <taxon>Metazoa</taxon>
        <taxon>Ecdysozoa</taxon>
        <taxon>Arthropoda</taxon>
        <taxon>Hexapoda</taxon>
        <taxon>Insecta</taxon>
        <taxon>Pterygota</taxon>
        <taxon>Neoptera</taxon>
        <taxon>Endopterygota</taxon>
        <taxon>Diptera</taxon>
        <taxon>Brachycera</taxon>
        <taxon>Muscomorpha</taxon>
        <taxon>Oestroidea</taxon>
        <taxon>Calliphoridae</taxon>
        <taxon>Luciliinae</taxon>
        <taxon>Lucilia</taxon>
    </lineage>
</organism>
<keyword evidence="3" id="KW-0206">Cytoskeleton</keyword>
<comment type="subcellular location">
    <subcellularLocation>
        <location evidence="1">Cytoplasm</location>
        <location evidence="1">Cytoskeleton</location>
        <location evidence="1">Cilium axoneme</location>
    </subcellularLocation>
</comment>
<evidence type="ECO:0000313" key="11">
    <source>
        <dbReference type="Proteomes" id="UP000037069"/>
    </source>
</evidence>
<dbReference type="PANTHER" id="PTHR22455:SF10">
    <property type="entry name" value="CILIA- AND FLAGELLA-ASSOCIATED PROTEIN 91"/>
    <property type="match status" value="1"/>
</dbReference>
<dbReference type="Proteomes" id="UP000037069">
    <property type="component" value="Unassembled WGS sequence"/>
</dbReference>
<keyword evidence="11" id="KW-1185">Reference proteome</keyword>